<dbReference type="PANTHER" id="PTHR39515:SF2">
    <property type="entry name" value="HTH-TYPE TRANSCRIPTIONAL REGULATOR RV0880"/>
    <property type="match status" value="1"/>
</dbReference>
<dbReference type="InterPro" id="IPR000835">
    <property type="entry name" value="HTH_MarR-typ"/>
</dbReference>
<proteinExistence type="predicted"/>
<dbReference type="RefSeq" id="WP_039629436.1">
    <property type="nucleotide sequence ID" value="NZ_JBBMXX010000048.1"/>
</dbReference>
<dbReference type="EMBL" id="LJSN01000003">
    <property type="protein sequence ID" value="PNE37202.1"/>
    <property type="molecule type" value="Genomic_DNA"/>
</dbReference>
<evidence type="ECO:0000259" key="4">
    <source>
        <dbReference type="PROSITE" id="PS50995"/>
    </source>
</evidence>
<reference evidence="6" key="1">
    <citation type="submission" date="2015-09" db="EMBL/GenBank/DDBJ databases">
        <authorList>
            <person name="Graham D.E."/>
            <person name="Mahan K.M."/>
            <person name="Klingeman D.M."/>
            <person name="Fida T."/>
            <person name="Giannone R.J."/>
            <person name="Hettich R.L."/>
            <person name="Parry R.J."/>
            <person name="Spain J.C."/>
        </authorList>
    </citation>
    <scope>NUCLEOTIDE SEQUENCE [LARGE SCALE GENOMIC DNA]</scope>
    <source>
        <strain evidence="6">JCM 4701</strain>
    </source>
</reference>
<gene>
    <name evidence="5" type="ORF">AOB60_22720</name>
</gene>
<dbReference type="InterPro" id="IPR036390">
    <property type="entry name" value="WH_DNA-bd_sf"/>
</dbReference>
<keyword evidence="3" id="KW-0804">Transcription</keyword>
<dbReference type="Pfam" id="PF12802">
    <property type="entry name" value="MarR_2"/>
    <property type="match status" value="1"/>
</dbReference>
<dbReference type="Proteomes" id="UP000236047">
    <property type="component" value="Unassembled WGS sequence"/>
</dbReference>
<dbReference type="SMART" id="SM00347">
    <property type="entry name" value="HTH_MARR"/>
    <property type="match status" value="1"/>
</dbReference>
<keyword evidence="2" id="KW-0238">DNA-binding</keyword>
<dbReference type="PROSITE" id="PS50995">
    <property type="entry name" value="HTH_MARR_2"/>
    <property type="match status" value="1"/>
</dbReference>
<dbReference type="SUPFAM" id="SSF46785">
    <property type="entry name" value="Winged helix' DNA-binding domain"/>
    <property type="match status" value="1"/>
</dbReference>
<name>A0A2N8P866_STRNR</name>
<evidence type="ECO:0000313" key="5">
    <source>
        <dbReference type="EMBL" id="PNE37202.1"/>
    </source>
</evidence>
<evidence type="ECO:0000313" key="6">
    <source>
        <dbReference type="Proteomes" id="UP000236047"/>
    </source>
</evidence>
<sequence length="145" mass="15702">MTRSADVDDVAGALYDSLGLLARRLRQMQAPGDLSLPERAALARLDRGGPATAAELARAEQITSQAMGTTLGLLEERGLVERRRDPHDGRRIILSLTEAGVEMLRHKRDARGRQLAKALGEHFTDAELATLKAAAPLIERLGDSL</sequence>
<dbReference type="InterPro" id="IPR052526">
    <property type="entry name" value="HTH-type_Bedaq_tolerance"/>
</dbReference>
<evidence type="ECO:0000256" key="1">
    <source>
        <dbReference type="ARBA" id="ARBA00023015"/>
    </source>
</evidence>
<protein>
    <submittedName>
        <fullName evidence="5">MarR family transcriptional regulator</fullName>
    </submittedName>
</protein>
<evidence type="ECO:0000256" key="3">
    <source>
        <dbReference type="ARBA" id="ARBA00023163"/>
    </source>
</evidence>
<dbReference type="PANTHER" id="PTHR39515">
    <property type="entry name" value="CONSERVED PROTEIN"/>
    <property type="match status" value="1"/>
</dbReference>
<feature type="domain" description="HTH marR-type" evidence="4">
    <location>
        <begin position="1"/>
        <end position="140"/>
    </location>
</feature>
<keyword evidence="6" id="KW-1185">Reference proteome</keyword>
<comment type="caution">
    <text evidence="5">The sequence shown here is derived from an EMBL/GenBank/DDBJ whole genome shotgun (WGS) entry which is preliminary data.</text>
</comment>
<organism evidence="5 6">
    <name type="scientific">Streptomyces noursei</name>
    <name type="common">Streptomyces albulus</name>
    <dbReference type="NCBI Taxonomy" id="1971"/>
    <lineage>
        <taxon>Bacteria</taxon>
        <taxon>Bacillati</taxon>
        <taxon>Actinomycetota</taxon>
        <taxon>Actinomycetes</taxon>
        <taxon>Kitasatosporales</taxon>
        <taxon>Streptomycetaceae</taxon>
        <taxon>Streptomyces</taxon>
    </lineage>
</organism>
<dbReference type="InterPro" id="IPR023187">
    <property type="entry name" value="Tscrpt_reg_MarR-type_CS"/>
</dbReference>
<dbReference type="GO" id="GO:0003677">
    <property type="term" value="F:DNA binding"/>
    <property type="evidence" value="ECO:0007669"/>
    <property type="project" value="UniProtKB-KW"/>
</dbReference>
<dbReference type="AlphaFoldDB" id="A0A2N8P866"/>
<evidence type="ECO:0000256" key="2">
    <source>
        <dbReference type="ARBA" id="ARBA00023125"/>
    </source>
</evidence>
<keyword evidence="1" id="KW-0805">Transcription regulation</keyword>
<dbReference type="GO" id="GO:0003700">
    <property type="term" value="F:DNA-binding transcription factor activity"/>
    <property type="evidence" value="ECO:0007669"/>
    <property type="project" value="InterPro"/>
</dbReference>
<accession>A0A2N8P866</accession>
<dbReference type="InterPro" id="IPR036388">
    <property type="entry name" value="WH-like_DNA-bd_sf"/>
</dbReference>
<dbReference type="Gene3D" id="1.10.10.10">
    <property type="entry name" value="Winged helix-like DNA-binding domain superfamily/Winged helix DNA-binding domain"/>
    <property type="match status" value="1"/>
</dbReference>
<dbReference type="PROSITE" id="PS01117">
    <property type="entry name" value="HTH_MARR_1"/>
    <property type="match status" value="1"/>
</dbReference>